<dbReference type="AlphaFoldDB" id="K0S234"/>
<dbReference type="EMBL" id="AGNL01034758">
    <property type="protein sequence ID" value="EJK55081.1"/>
    <property type="molecule type" value="Genomic_DNA"/>
</dbReference>
<evidence type="ECO:0000313" key="1">
    <source>
        <dbReference type="EMBL" id="EJK55081.1"/>
    </source>
</evidence>
<comment type="caution">
    <text evidence="1">The sequence shown here is derived from an EMBL/GenBank/DDBJ whole genome shotgun (WGS) entry which is preliminary data.</text>
</comment>
<dbReference type="Proteomes" id="UP000266841">
    <property type="component" value="Unassembled WGS sequence"/>
</dbReference>
<dbReference type="eggNOG" id="ENOG502SRAR">
    <property type="taxonomic scope" value="Eukaryota"/>
</dbReference>
<dbReference type="OrthoDB" id="186007at2759"/>
<gene>
    <name evidence="1" type="ORF">THAOC_25222</name>
</gene>
<keyword evidence="2" id="KW-1185">Reference proteome</keyword>
<name>K0S234_THAOC</name>
<organism evidence="1 2">
    <name type="scientific">Thalassiosira oceanica</name>
    <name type="common">Marine diatom</name>
    <dbReference type="NCBI Taxonomy" id="159749"/>
    <lineage>
        <taxon>Eukaryota</taxon>
        <taxon>Sar</taxon>
        <taxon>Stramenopiles</taxon>
        <taxon>Ochrophyta</taxon>
        <taxon>Bacillariophyta</taxon>
        <taxon>Coscinodiscophyceae</taxon>
        <taxon>Thalassiosirophycidae</taxon>
        <taxon>Thalassiosirales</taxon>
        <taxon>Thalassiosiraceae</taxon>
        <taxon>Thalassiosira</taxon>
    </lineage>
</organism>
<protein>
    <submittedName>
        <fullName evidence="1">Uncharacterized protein</fullName>
    </submittedName>
</protein>
<proteinExistence type="predicted"/>
<accession>K0S234</accession>
<dbReference type="OMA" id="VAGHWME"/>
<evidence type="ECO:0000313" key="2">
    <source>
        <dbReference type="Proteomes" id="UP000266841"/>
    </source>
</evidence>
<reference evidence="1 2" key="1">
    <citation type="journal article" date="2012" name="Genome Biol.">
        <title>Genome and low-iron response of an oceanic diatom adapted to chronic iron limitation.</title>
        <authorList>
            <person name="Lommer M."/>
            <person name="Specht M."/>
            <person name="Roy A.S."/>
            <person name="Kraemer L."/>
            <person name="Andreson R."/>
            <person name="Gutowska M.A."/>
            <person name="Wolf J."/>
            <person name="Bergner S.V."/>
            <person name="Schilhabel M.B."/>
            <person name="Klostermeier U.C."/>
            <person name="Beiko R.G."/>
            <person name="Rosenstiel P."/>
            <person name="Hippler M."/>
            <person name="Laroche J."/>
        </authorList>
    </citation>
    <scope>NUCLEOTIDE SEQUENCE [LARGE SCALE GENOMIC DNA]</scope>
    <source>
        <strain evidence="1 2">CCMP1005</strain>
    </source>
</reference>
<sequence>MYLRYAGAGVPELPEAAGGPQAACATRSRTVAGHWMEHKQTTKCNRAMMQPITILRNALSIQSTLKAYHPLLIEGHSRDDRDPRAVGDQIIYNLRESRKERNITKPFILITQGDPLTERGISAITRHVSAELEIKRCLVTLDEEYDSTHSDLADRVDVVYELKFSQLLSMLNEKTDQIGSTLEEAIERKLALKNAKRAELGKDPMAAWAKTYAMLQEVTKVTMKKICGEVTVAHTTDSIHPCSVTSFYEVGMELNLIDKEDMVAF</sequence>